<protein>
    <submittedName>
        <fullName evidence="1">Uncharacterized protein</fullName>
    </submittedName>
</protein>
<dbReference type="RefSeq" id="WP_251833546.1">
    <property type="nucleotide sequence ID" value="NZ_JACSPS010000002.1"/>
</dbReference>
<sequence>MKRFVIYMFVSIYLFSFAEMRQVLKFPNFIEHYLAHKITDRSTSVFSFLKMHYLNDHPVDADYQQDMKLPFKTHEANTIVSNPLIIPENFSFALTPPRFFTVKSHIYSHSSHYASNLLGSIFRPPILV</sequence>
<dbReference type="EMBL" id="JACSPS010000002">
    <property type="protein sequence ID" value="MBD8018356.1"/>
    <property type="molecule type" value="Genomic_DNA"/>
</dbReference>
<dbReference type="Proteomes" id="UP000626242">
    <property type="component" value="Unassembled WGS sequence"/>
</dbReference>
<evidence type="ECO:0000313" key="1">
    <source>
        <dbReference type="EMBL" id="MBD8018356.1"/>
    </source>
</evidence>
<accession>A0ABR8WNS6</accession>
<name>A0ABR8WNS6_9FLAO</name>
<evidence type="ECO:0000313" key="2">
    <source>
        <dbReference type="Proteomes" id="UP000626242"/>
    </source>
</evidence>
<organism evidence="1 2">
    <name type="scientific">Kaistella pullorum</name>
    <dbReference type="NCBI Taxonomy" id="2763074"/>
    <lineage>
        <taxon>Bacteria</taxon>
        <taxon>Pseudomonadati</taxon>
        <taxon>Bacteroidota</taxon>
        <taxon>Flavobacteriia</taxon>
        <taxon>Flavobacteriales</taxon>
        <taxon>Weeksellaceae</taxon>
        <taxon>Chryseobacterium group</taxon>
        <taxon>Kaistella</taxon>
    </lineage>
</organism>
<keyword evidence="2" id="KW-1185">Reference proteome</keyword>
<comment type="caution">
    <text evidence="1">The sequence shown here is derived from an EMBL/GenBank/DDBJ whole genome shotgun (WGS) entry which is preliminary data.</text>
</comment>
<gene>
    <name evidence="1" type="ORF">H9628_07715</name>
</gene>
<reference evidence="1 2" key="1">
    <citation type="submission" date="2020-08" db="EMBL/GenBank/DDBJ databases">
        <title>A Genomic Blueprint of the Chicken Gut Microbiome.</title>
        <authorList>
            <person name="Gilroy R."/>
            <person name="Ravi A."/>
            <person name="Getino M."/>
            <person name="Pursley I."/>
            <person name="Horton D.L."/>
            <person name="Alikhan N.-F."/>
            <person name="Baker D."/>
            <person name="Gharbi K."/>
            <person name="Hall N."/>
            <person name="Watson M."/>
            <person name="Adriaenssens E.M."/>
            <person name="Foster-Nyarko E."/>
            <person name="Jarju S."/>
            <person name="Secka A."/>
            <person name="Antonio M."/>
            <person name="Oren A."/>
            <person name="Chaudhuri R."/>
            <person name="La Ragione R.M."/>
            <person name="Hildebrand F."/>
            <person name="Pallen M.J."/>
        </authorList>
    </citation>
    <scope>NUCLEOTIDE SEQUENCE [LARGE SCALE GENOMIC DNA]</scope>
    <source>
        <strain evidence="1 2">Sa1CVA4</strain>
    </source>
</reference>
<proteinExistence type="predicted"/>